<dbReference type="Proteomes" id="UP000019095">
    <property type="component" value="Chromosome"/>
</dbReference>
<organism evidence="1 2">
    <name type="scientific">Advenella mimigardefordensis (strain DSM 17166 / LMG 22922 / DPN7)</name>
    <dbReference type="NCBI Taxonomy" id="1247726"/>
    <lineage>
        <taxon>Bacteria</taxon>
        <taxon>Pseudomonadati</taxon>
        <taxon>Pseudomonadota</taxon>
        <taxon>Betaproteobacteria</taxon>
        <taxon>Burkholderiales</taxon>
        <taxon>Alcaligenaceae</taxon>
    </lineage>
</organism>
<dbReference type="HOGENOM" id="CLU_2893790_0_0_4"/>
<gene>
    <name evidence="1" type="ORF">MIM_c18110</name>
</gene>
<dbReference type="PATRIC" id="fig|1247726.3.peg.1991"/>
<evidence type="ECO:0000313" key="1">
    <source>
        <dbReference type="EMBL" id="AHG63891.1"/>
    </source>
</evidence>
<accession>W0PAY1</accession>
<sequence>MVKLKPGTILPTDAEDAAITKAAMDDPDTFHSTEENLGEFYREDVRARPLGTKFPDIHQIDQ</sequence>
<dbReference type="KEGG" id="amim:MIM_c18110"/>
<name>W0PAY1_ADVMD</name>
<evidence type="ECO:0000313" key="2">
    <source>
        <dbReference type="Proteomes" id="UP000019095"/>
    </source>
</evidence>
<reference evidence="1 2" key="1">
    <citation type="journal article" date="2014" name="Microbiology">
        <title>Unravelling the complete genome sequence of Advenella mimigardefordensis strain DPN7T and novel insights in the catabolism of the xenobiotic polythioester precursor 3,3'-dithiodipropionate.</title>
        <authorList>
            <person name="Wubbeler J.H."/>
            <person name="Hiessl S."/>
            <person name="Schuldes J."/>
            <person name="Thurmer A."/>
            <person name="Daniel R."/>
            <person name="Steinbuchel A."/>
        </authorList>
    </citation>
    <scope>NUCLEOTIDE SEQUENCE [LARGE SCALE GENOMIC DNA]</scope>
    <source>
        <strain evidence="2">DSM 17166 / LMG 22922 / DPN7</strain>
    </source>
</reference>
<proteinExistence type="predicted"/>
<dbReference type="OrthoDB" id="9796641at2"/>
<dbReference type="AlphaFoldDB" id="W0PAY1"/>
<protein>
    <submittedName>
        <fullName evidence="1">Uncharacterized protein</fullName>
    </submittedName>
</protein>
<dbReference type="EMBL" id="CP003915">
    <property type="protein sequence ID" value="AHG63891.1"/>
    <property type="molecule type" value="Genomic_DNA"/>
</dbReference>
<dbReference type="RefSeq" id="WP_144084622.1">
    <property type="nucleotide sequence ID" value="NZ_CP003915.1"/>
</dbReference>
<keyword evidence="2" id="KW-1185">Reference proteome</keyword>